<evidence type="ECO:0000259" key="1">
    <source>
        <dbReference type="Pfam" id="PF13358"/>
    </source>
</evidence>
<dbReference type="PANTHER" id="PTHR23022">
    <property type="entry name" value="TRANSPOSABLE ELEMENT-RELATED"/>
    <property type="match status" value="1"/>
</dbReference>
<dbReference type="Pfam" id="PF13358">
    <property type="entry name" value="DDE_3"/>
    <property type="match status" value="1"/>
</dbReference>
<evidence type="ECO:0000313" key="3">
    <source>
        <dbReference type="Proteomes" id="UP000179920"/>
    </source>
</evidence>
<dbReference type="AlphaFoldDB" id="A0A1K0FX73"/>
<accession>A0A1K0FX73</accession>
<dbReference type="EMBL" id="LT558118">
    <property type="protein sequence ID" value="SAM69450.1"/>
    <property type="molecule type" value="Genomic_DNA"/>
</dbReference>
<dbReference type="InterPro" id="IPR038717">
    <property type="entry name" value="Tc1-like_DDE_dom"/>
</dbReference>
<organism evidence="2 3">
    <name type="scientific">Ustilago bromivora</name>
    <dbReference type="NCBI Taxonomy" id="307758"/>
    <lineage>
        <taxon>Eukaryota</taxon>
        <taxon>Fungi</taxon>
        <taxon>Dikarya</taxon>
        <taxon>Basidiomycota</taxon>
        <taxon>Ustilaginomycotina</taxon>
        <taxon>Ustilaginomycetes</taxon>
        <taxon>Ustilaginales</taxon>
        <taxon>Ustilaginaceae</taxon>
        <taxon>Ustilago</taxon>
    </lineage>
</organism>
<protein>
    <submittedName>
        <fullName evidence="2">Probable transposase</fullName>
    </submittedName>
</protein>
<evidence type="ECO:0000313" key="2">
    <source>
        <dbReference type="EMBL" id="SAM69450.1"/>
    </source>
</evidence>
<gene>
    <name evidence="2" type="ORF">UBRO_20462</name>
</gene>
<dbReference type="PANTHER" id="PTHR23022:SF135">
    <property type="entry name" value="SI:DKEY-77F5.3"/>
    <property type="match status" value="1"/>
</dbReference>
<dbReference type="GO" id="GO:0003676">
    <property type="term" value="F:nucleic acid binding"/>
    <property type="evidence" value="ECO:0007669"/>
    <property type="project" value="InterPro"/>
</dbReference>
<dbReference type="Gene3D" id="3.30.420.10">
    <property type="entry name" value="Ribonuclease H-like superfamily/Ribonuclease H"/>
    <property type="match status" value="1"/>
</dbReference>
<name>A0A1K0FX73_9BASI</name>
<dbReference type="InterPro" id="IPR052338">
    <property type="entry name" value="Transposase_5"/>
</dbReference>
<dbReference type="InterPro" id="IPR009057">
    <property type="entry name" value="Homeodomain-like_sf"/>
</dbReference>
<proteinExistence type="predicted"/>
<dbReference type="InterPro" id="IPR036397">
    <property type="entry name" value="RNaseH_sf"/>
</dbReference>
<dbReference type="SUPFAM" id="SSF46689">
    <property type="entry name" value="Homeodomain-like"/>
    <property type="match status" value="1"/>
</dbReference>
<sequence length="339" mass="38859">MPKTTPEKCRSALFHLHNGESIHSVAEQLGLSKSTVNCISKSTSTDVPKSKGGQPKKLQPCHVRFLDHYFELNSTSTVRKACQALQETFQVKACPTTVRKALKYCHYKAQRLVKTPNLLKRHHIAHHKFVNEHKDMTVEDWKKVVWSDKTKINFFGPDGKQLCWVKNTGFNSKLVRPTVKFGSSSIMIWGCMMWEGVGGMRLVLGIMDSDQYIKILNDKLVKTISDLCLQHGYTDIVFQQDNDPKHTSKKTTKWLTSNNIKVMEWPAQLPDLNPIEHLWHHLKMRLSKYSTIAKSRDELLKRCEAEWAAITPEICRNLIESMPHHIEAVLKAKGGNTKY</sequence>
<reference evidence="3" key="1">
    <citation type="submission" date="2016-04" db="EMBL/GenBank/DDBJ databases">
        <authorList>
            <person name="Guldener U."/>
            <person name="Guldener U."/>
        </authorList>
    </citation>
    <scope>NUCLEOTIDE SEQUENCE [LARGE SCALE GENOMIC DNA]</scope>
    <source>
        <strain evidence="3">UB2112</strain>
    </source>
</reference>
<feature type="domain" description="Tc1-like transposase DDE" evidence="1">
    <location>
        <begin position="221"/>
        <end position="299"/>
    </location>
</feature>
<dbReference type="OrthoDB" id="2553913at2759"/>
<dbReference type="Proteomes" id="UP000179920">
    <property type="component" value="Chromosome II"/>
</dbReference>